<dbReference type="PANTHER" id="PTHR31061">
    <property type="entry name" value="LD22376P"/>
    <property type="match status" value="1"/>
</dbReference>
<dbReference type="EMBL" id="JACHCA010000002">
    <property type="protein sequence ID" value="MBB6126746.1"/>
    <property type="molecule type" value="Genomic_DNA"/>
</dbReference>
<accession>A0A841JAY1</accession>
<sequence>METNATSNFVKSPRLLSLDALRGFDMFWIMSGEGVIHALAKATGWPLFLWMSGQLHHTAWNGITFYDMIFPLFLFIAGVSMPYSMSNKISKYQVAYPYLLPSAVKREIYKSMVRRTLILLFLGMVVNGLFKFNGYENTRFASVLGRIGLAWFFAGLIYLNFGLRGQVWWFGILLLGYWAAMELIPVPGYGAGVLTMNGSLESYIDRLLLPGRLHDKVHDPEGILSTIPAICTAMLGIFTGQFLKYESAKWPMWKKGLGLFIAGLVLISLGMLWDMVFPINKRLWTSSFVLFVGGWSLIFLSVFYLIIDVAGYRKWAFPLVLIGVNSIVIYLASEGVVDFQHTANFFFGGLIHHLAQNWQTFWTAVSIVIIQLTLLYILYRNKIFLKI</sequence>
<evidence type="ECO:0000313" key="2">
    <source>
        <dbReference type="EMBL" id="MBB6126746.1"/>
    </source>
</evidence>
<feature type="transmembrane region" description="Helical" evidence="1">
    <location>
        <begin position="257"/>
        <end position="277"/>
    </location>
</feature>
<keyword evidence="2" id="KW-0012">Acyltransferase</keyword>
<evidence type="ECO:0000313" key="3">
    <source>
        <dbReference type="Proteomes" id="UP000548326"/>
    </source>
</evidence>
<proteinExistence type="predicted"/>
<keyword evidence="2" id="KW-0808">Transferase</keyword>
<comment type="caution">
    <text evidence="2">The sequence shown here is derived from an EMBL/GenBank/DDBJ whole genome shotgun (WGS) entry which is preliminary data.</text>
</comment>
<keyword evidence="1" id="KW-1133">Transmembrane helix</keyword>
<dbReference type="PANTHER" id="PTHR31061:SF24">
    <property type="entry name" value="LD22376P"/>
    <property type="match status" value="1"/>
</dbReference>
<feature type="transmembrane region" description="Helical" evidence="1">
    <location>
        <begin position="360"/>
        <end position="379"/>
    </location>
</feature>
<reference evidence="2 3" key="1">
    <citation type="submission" date="2020-08" db="EMBL/GenBank/DDBJ databases">
        <title>Genomic Encyclopedia of Type Strains, Phase IV (KMG-V): Genome sequencing to study the core and pangenomes of soil and plant-associated prokaryotes.</title>
        <authorList>
            <person name="Whitman W."/>
        </authorList>
    </citation>
    <scope>NUCLEOTIDE SEQUENCE [LARGE SCALE GENOMIC DNA]</scope>
    <source>
        <strain evidence="2 3">MP601</strain>
    </source>
</reference>
<organism evidence="2 3">
    <name type="scientific">Mucilaginibacter lappiensis</name>
    <dbReference type="NCBI Taxonomy" id="354630"/>
    <lineage>
        <taxon>Bacteria</taxon>
        <taxon>Pseudomonadati</taxon>
        <taxon>Bacteroidota</taxon>
        <taxon>Sphingobacteriia</taxon>
        <taxon>Sphingobacteriales</taxon>
        <taxon>Sphingobacteriaceae</taxon>
        <taxon>Mucilaginibacter</taxon>
    </lineage>
</organism>
<protein>
    <submittedName>
        <fullName evidence="2">Putative acyltransferase</fullName>
    </submittedName>
</protein>
<feature type="transmembrane region" description="Helical" evidence="1">
    <location>
        <begin position="167"/>
        <end position="186"/>
    </location>
</feature>
<keyword evidence="1" id="KW-0812">Transmembrane</keyword>
<feature type="transmembrane region" description="Helical" evidence="1">
    <location>
        <begin position="223"/>
        <end position="245"/>
    </location>
</feature>
<dbReference type="Proteomes" id="UP000548326">
    <property type="component" value="Unassembled WGS sequence"/>
</dbReference>
<keyword evidence="1" id="KW-0472">Membrane</keyword>
<dbReference type="AlphaFoldDB" id="A0A841JAY1"/>
<feature type="transmembrane region" description="Helical" evidence="1">
    <location>
        <begin position="20"/>
        <end position="40"/>
    </location>
</feature>
<feature type="transmembrane region" description="Helical" evidence="1">
    <location>
        <begin position="315"/>
        <end position="333"/>
    </location>
</feature>
<feature type="transmembrane region" description="Helical" evidence="1">
    <location>
        <begin position="60"/>
        <end position="83"/>
    </location>
</feature>
<feature type="transmembrane region" description="Helical" evidence="1">
    <location>
        <begin position="116"/>
        <end position="134"/>
    </location>
</feature>
<feature type="transmembrane region" description="Helical" evidence="1">
    <location>
        <begin position="283"/>
        <end position="306"/>
    </location>
</feature>
<evidence type="ECO:0000256" key="1">
    <source>
        <dbReference type="SAM" id="Phobius"/>
    </source>
</evidence>
<name>A0A841JAY1_9SPHI</name>
<gene>
    <name evidence="2" type="ORF">HDF22_000851</name>
</gene>
<dbReference type="RefSeq" id="WP_183585843.1">
    <property type="nucleotide sequence ID" value="NZ_JACHCA010000002.1"/>
</dbReference>
<dbReference type="GO" id="GO:0016746">
    <property type="term" value="F:acyltransferase activity"/>
    <property type="evidence" value="ECO:0007669"/>
    <property type="project" value="UniProtKB-KW"/>
</dbReference>
<feature type="transmembrane region" description="Helical" evidence="1">
    <location>
        <begin position="140"/>
        <end position="160"/>
    </location>
</feature>